<organism evidence="3">
    <name type="scientific">Cacopsylla melanoneura</name>
    <dbReference type="NCBI Taxonomy" id="428564"/>
    <lineage>
        <taxon>Eukaryota</taxon>
        <taxon>Metazoa</taxon>
        <taxon>Ecdysozoa</taxon>
        <taxon>Arthropoda</taxon>
        <taxon>Hexapoda</taxon>
        <taxon>Insecta</taxon>
        <taxon>Pterygota</taxon>
        <taxon>Neoptera</taxon>
        <taxon>Paraneoptera</taxon>
        <taxon>Hemiptera</taxon>
        <taxon>Sternorrhyncha</taxon>
        <taxon>Psylloidea</taxon>
        <taxon>Psyllidae</taxon>
        <taxon>Psyllinae</taxon>
        <taxon>Cacopsylla</taxon>
    </lineage>
</organism>
<feature type="region of interest" description="Disordered" evidence="1">
    <location>
        <begin position="480"/>
        <end position="506"/>
    </location>
</feature>
<feature type="compositionally biased region" description="Polar residues" evidence="1">
    <location>
        <begin position="485"/>
        <end position="496"/>
    </location>
</feature>
<feature type="compositionally biased region" description="Basic and acidic residues" evidence="1">
    <location>
        <begin position="72"/>
        <end position="82"/>
    </location>
</feature>
<accession>A0A8D8RGA7</accession>
<dbReference type="CDD" id="cd06759">
    <property type="entry name" value="PDZ3_PDZD2-PDZ1_hPro-IL-16-like"/>
    <property type="match status" value="1"/>
</dbReference>
<dbReference type="Gene3D" id="2.30.42.10">
    <property type="match status" value="2"/>
</dbReference>
<feature type="compositionally biased region" description="Polar residues" evidence="1">
    <location>
        <begin position="541"/>
        <end position="556"/>
    </location>
</feature>
<dbReference type="Pfam" id="PF00595">
    <property type="entry name" value="PDZ"/>
    <property type="match status" value="2"/>
</dbReference>
<feature type="compositionally biased region" description="Polar residues" evidence="1">
    <location>
        <begin position="355"/>
        <end position="373"/>
    </location>
</feature>
<feature type="region of interest" description="Disordered" evidence="1">
    <location>
        <begin position="426"/>
        <end position="451"/>
    </location>
</feature>
<dbReference type="SMART" id="SM00228">
    <property type="entry name" value="PDZ"/>
    <property type="match status" value="2"/>
</dbReference>
<feature type="region of interest" description="Disordered" evidence="1">
    <location>
        <begin position="353"/>
        <end position="373"/>
    </location>
</feature>
<dbReference type="PANTHER" id="PTHR11324">
    <property type="entry name" value="IL16-RELATED"/>
    <property type="match status" value="1"/>
</dbReference>
<dbReference type="PROSITE" id="PS50106">
    <property type="entry name" value="PDZ"/>
    <property type="match status" value="2"/>
</dbReference>
<protein>
    <submittedName>
        <fullName evidence="3">PDZ domain-containing protein 2</fullName>
    </submittedName>
</protein>
<feature type="region of interest" description="Disordered" evidence="1">
    <location>
        <begin position="902"/>
        <end position="925"/>
    </location>
</feature>
<dbReference type="PANTHER" id="PTHR11324:SF16">
    <property type="entry name" value="PDZ DOMAIN-CONTAINING PROTEIN 2"/>
    <property type="match status" value="1"/>
</dbReference>
<dbReference type="InterPro" id="IPR036034">
    <property type="entry name" value="PDZ_sf"/>
</dbReference>
<feature type="domain" description="PDZ" evidence="2">
    <location>
        <begin position="718"/>
        <end position="803"/>
    </location>
</feature>
<name>A0A8D8RGA7_9HEMI</name>
<feature type="region of interest" description="Disordered" evidence="1">
    <location>
        <begin position="640"/>
        <end position="665"/>
    </location>
</feature>
<evidence type="ECO:0000259" key="2">
    <source>
        <dbReference type="PROSITE" id="PS50106"/>
    </source>
</evidence>
<feature type="region of interest" description="Disordered" evidence="1">
    <location>
        <begin position="1"/>
        <end position="122"/>
    </location>
</feature>
<reference evidence="3" key="1">
    <citation type="submission" date="2021-05" db="EMBL/GenBank/DDBJ databases">
        <authorList>
            <person name="Alioto T."/>
            <person name="Alioto T."/>
            <person name="Gomez Garrido J."/>
        </authorList>
    </citation>
    <scope>NUCLEOTIDE SEQUENCE</scope>
</reference>
<dbReference type="EMBL" id="HBUF01150492">
    <property type="protein sequence ID" value="CAG6648117.1"/>
    <property type="molecule type" value="Transcribed_RNA"/>
</dbReference>
<dbReference type="SUPFAM" id="SSF50156">
    <property type="entry name" value="PDZ domain-like"/>
    <property type="match status" value="2"/>
</dbReference>
<feature type="region of interest" description="Disordered" evidence="1">
    <location>
        <begin position="541"/>
        <end position="562"/>
    </location>
</feature>
<evidence type="ECO:0000256" key="1">
    <source>
        <dbReference type="SAM" id="MobiDB-lite"/>
    </source>
</evidence>
<proteinExistence type="predicted"/>
<feature type="compositionally biased region" description="Basic and acidic residues" evidence="1">
    <location>
        <begin position="434"/>
        <end position="443"/>
    </location>
</feature>
<feature type="compositionally biased region" description="Polar residues" evidence="1">
    <location>
        <begin position="97"/>
        <end position="109"/>
    </location>
</feature>
<dbReference type="CDD" id="cd00136">
    <property type="entry name" value="PDZ_canonical"/>
    <property type="match status" value="1"/>
</dbReference>
<feature type="compositionally biased region" description="Basic and acidic residues" evidence="1">
    <location>
        <begin position="497"/>
        <end position="506"/>
    </location>
</feature>
<feature type="compositionally biased region" description="Polar residues" evidence="1">
    <location>
        <begin position="35"/>
        <end position="55"/>
    </location>
</feature>
<dbReference type="EMBL" id="HBUF01682564">
    <property type="protein sequence ID" value="CAG6792630.1"/>
    <property type="molecule type" value="Transcribed_RNA"/>
</dbReference>
<dbReference type="InterPro" id="IPR001478">
    <property type="entry name" value="PDZ"/>
</dbReference>
<feature type="compositionally biased region" description="Polar residues" evidence="1">
    <location>
        <begin position="902"/>
        <end position="922"/>
    </location>
</feature>
<evidence type="ECO:0000313" key="3">
    <source>
        <dbReference type="EMBL" id="CAG6648117.1"/>
    </source>
</evidence>
<dbReference type="AlphaFoldDB" id="A0A8D8RGA7"/>
<feature type="domain" description="PDZ" evidence="2">
    <location>
        <begin position="935"/>
        <end position="1009"/>
    </location>
</feature>
<sequence length="1042" mass="117954">MRLFKRRCSDPSPQLVSLSPIANDEDQDEDHNMYDSVSGQNTPSGKGSRTPQEGSPKSHRKGLATWGRKVGRKWEQMKRSDSSEILSNSPSRHKKQSFSPGKSVMNQKVSAPGLPPVGRNRRGISRVESLKNLFGRSNGVASSQSFNKNRNTNPDWVKLECQKGIDDLYELNQMLLMNQNEKSNQRRRNRTLARKRIISENLEEESLDFEDLDVLINNKEQLKALSYDDLFHVFQKLTKNDWRNIENNKFKNSSSSLDRFEIVEINNNKDMKSVSLENLPIKKLNEEFTQKYKNSPMKTKNNANGSCKTLDSVVRKCTEEKENMKDTDPLPVAVNNLYNFLNNLLLIKADESGYESDSTRTTNDSPRSSIKSNNFELPPLFRKIVTRSLSNTSSLVENSCDPVDDVFDNEKTQDIKDKHTRKLDLNNLRAKSTSKTDIRESKANESNVRRRANSTVEKSFFNTIKSRSNDKINAFMPHRKKNEGNLRNNSFGSNDNKINKTEISDPKPIDGFRLPYARTIQRSASELSDKSLVRDKNLQSFLNSPSSAQKNETNDLTPLKNNNLKCKVNNEIVESKPIERRSPSPLEIDDDKLSFNRKRNCKINMGIRRGDVKSVFGVNRRKSNESSDAKENSLYEEDPSLVCNKCKPPPKPNHESRLRTDTQSPIKATNFVSLTSLTSPSPQPLYQRFLENKLSQSGSSPTPSQSISQTLMEKQFKVFRVVKDDSNELGIYIERQDGGAHFSPYLISHIEPGGAIHRDGRFYVGDELIKVNDKRLKGLTILEAREALNNKDTHVEIVICRNPDDSKSTPNCDSQVKSLPKKNIILNQRQKNIVEKSLMPERQVSMPEIERNKQEVTPTQKSNVNRNQTTNCTKIRNKVTGMRKFSCQFDGIAPRRKSVIENNNRQNVPPSLNGGVDNNSAPNKRPKSLTLSMFTVTFQKGPGHKSLGFSIVGGRDSPKGNLGIFVKTIFQTGQAAENEKLREGDEIIAINGTPLENKTHAEAIAMFKDIKVGNVILHVGRRDSIGTKNNNKSKSCDDLDKF</sequence>